<feature type="transmembrane region" description="Helical" evidence="9">
    <location>
        <begin position="98"/>
        <end position="120"/>
    </location>
</feature>
<keyword evidence="11" id="KW-1185">Reference proteome</keyword>
<evidence type="ECO:0000256" key="2">
    <source>
        <dbReference type="ARBA" id="ARBA00014213"/>
    </source>
</evidence>
<feature type="transmembrane region" description="Helical" evidence="9">
    <location>
        <begin position="48"/>
        <end position="77"/>
    </location>
</feature>
<feature type="transmembrane region" description="Helical" evidence="9">
    <location>
        <begin position="12"/>
        <end position="36"/>
    </location>
</feature>
<protein>
    <recommendedName>
        <fullName evidence="2">Lipopolysaccharide export system permease protein LptF</fullName>
    </recommendedName>
</protein>
<dbReference type="Proteomes" id="UP000448575">
    <property type="component" value="Unassembled WGS sequence"/>
</dbReference>
<evidence type="ECO:0000256" key="8">
    <source>
        <dbReference type="ARBA" id="ARBA00023136"/>
    </source>
</evidence>
<dbReference type="InterPro" id="IPR030922">
    <property type="entry name" value="LptF"/>
</dbReference>
<evidence type="ECO:0000313" key="11">
    <source>
        <dbReference type="Proteomes" id="UP000448575"/>
    </source>
</evidence>
<keyword evidence="8 9" id="KW-0472">Membrane</keyword>
<dbReference type="GO" id="GO:0055085">
    <property type="term" value="P:transmembrane transport"/>
    <property type="evidence" value="ECO:0007669"/>
    <property type="project" value="InterPro"/>
</dbReference>
<feature type="transmembrane region" description="Helical" evidence="9">
    <location>
        <begin position="328"/>
        <end position="348"/>
    </location>
</feature>
<reference evidence="10 11" key="1">
    <citation type="submission" date="2019-12" db="EMBL/GenBank/DDBJ databases">
        <title>Novel species isolated from a subtropical stream in China.</title>
        <authorList>
            <person name="Lu H."/>
        </authorList>
    </citation>
    <scope>NUCLEOTIDE SEQUENCE [LARGE SCALE GENOMIC DNA]</scope>
    <source>
        <strain evidence="10 11">DS3</strain>
    </source>
</reference>
<dbReference type="RefSeq" id="WP_161028040.1">
    <property type="nucleotide sequence ID" value="NZ_WWCJ01000024.1"/>
</dbReference>
<dbReference type="PANTHER" id="PTHR33529">
    <property type="entry name" value="SLR0882 PROTEIN-RELATED"/>
    <property type="match status" value="1"/>
</dbReference>
<accession>A0A6N9HPF0</accession>
<feature type="transmembrane region" description="Helical" evidence="9">
    <location>
        <begin position="296"/>
        <end position="316"/>
    </location>
</feature>
<dbReference type="AlphaFoldDB" id="A0A6N9HPF0"/>
<comment type="subcellular location">
    <subcellularLocation>
        <location evidence="1">Cell inner membrane</location>
        <topology evidence="1">Multi-pass membrane protein</topology>
    </subcellularLocation>
</comment>
<keyword evidence="3" id="KW-0813">Transport</keyword>
<keyword evidence="5" id="KW-0997">Cell inner membrane</keyword>
<dbReference type="GO" id="GO:0015920">
    <property type="term" value="P:lipopolysaccharide transport"/>
    <property type="evidence" value="ECO:0007669"/>
    <property type="project" value="TreeGrafter"/>
</dbReference>
<evidence type="ECO:0000256" key="5">
    <source>
        <dbReference type="ARBA" id="ARBA00022519"/>
    </source>
</evidence>
<evidence type="ECO:0000256" key="7">
    <source>
        <dbReference type="ARBA" id="ARBA00022989"/>
    </source>
</evidence>
<feature type="transmembrane region" description="Helical" evidence="9">
    <location>
        <begin position="270"/>
        <end position="289"/>
    </location>
</feature>
<name>A0A6N9HPF0_9BURK</name>
<keyword evidence="7 9" id="KW-1133">Transmembrane helix</keyword>
<evidence type="ECO:0000313" key="10">
    <source>
        <dbReference type="EMBL" id="MYN05093.1"/>
    </source>
</evidence>
<evidence type="ECO:0000256" key="6">
    <source>
        <dbReference type="ARBA" id="ARBA00022692"/>
    </source>
</evidence>
<evidence type="ECO:0000256" key="1">
    <source>
        <dbReference type="ARBA" id="ARBA00004429"/>
    </source>
</evidence>
<dbReference type="GO" id="GO:0043190">
    <property type="term" value="C:ATP-binding cassette (ABC) transporter complex"/>
    <property type="evidence" value="ECO:0007669"/>
    <property type="project" value="InterPro"/>
</dbReference>
<keyword evidence="4" id="KW-1003">Cell membrane</keyword>
<evidence type="ECO:0000256" key="9">
    <source>
        <dbReference type="SAM" id="Phobius"/>
    </source>
</evidence>
<sequence>MIFHRALRRELVSSAGASFTVLFSILLTWTLISILGKAAGGKVASSDVIALIAFAALNYLPIVLIFTSFISVLMVVTRIYKDSEMVVWFASGVSLTRFIKPVLMFALPLIVLTGVLSFYATPWARSKTGEYVERFTKREDLQKVSPGQFKESSSANRIFFVEGVSGSSAVVRNVFVNQIDAKGTSVVVASEGVIETLPSGDRHLVLKNGRRYQGKPGDADFQSMEFERYSMRVSQQTTEVGGQKEAKSLPTSELLAAGSDSAKGELMWRMSMPLACMGLVLLAIPLGFVNPRAGSATNLIIAVLIFFTYNNLINVIESGIRRGKFNFGMAWWPLHLGMALTVLALFAWRLNVNHRYHPRALWAAFKRGGAKK</sequence>
<evidence type="ECO:0000256" key="4">
    <source>
        <dbReference type="ARBA" id="ARBA00022475"/>
    </source>
</evidence>
<keyword evidence="6 9" id="KW-0812">Transmembrane</keyword>
<dbReference type="EMBL" id="WWCJ01000024">
    <property type="protein sequence ID" value="MYN05093.1"/>
    <property type="molecule type" value="Genomic_DNA"/>
</dbReference>
<proteinExistence type="predicted"/>
<dbReference type="NCBIfam" id="TIGR04407">
    <property type="entry name" value="LptF_YjgP"/>
    <property type="match status" value="1"/>
</dbReference>
<comment type="caution">
    <text evidence="10">The sequence shown here is derived from an EMBL/GenBank/DDBJ whole genome shotgun (WGS) entry which is preliminary data.</text>
</comment>
<evidence type="ECO:0000256" key="3">
    <source>
        <dbReference type="ARBA" id="ARBA00022448"/>
    </source>
</evidence>
<dbReference type="InterPro" id="IPR005495">
    <property type="entry name" value="LptG/LptF_permease"/>
</dbReference>
<gene>
    <name evidence="10" type="primary">lptF</name>
    <name evidence="10" type="ORF">GTP41_23640</name>
</gene>
<dbReference type="Pfam" id="PF03739">
    <property type="entry name" value="LptF_LptG"/>
    <property type="match status" value="1"/>
</dbReference>
<dbReference type="PANTHER" id="PTHR33529:SF7">
    <property type="entry name" value="LIPOPOLYSACCHARIDE EXPORT SYSTEM PERMEASE PROTEIN LPTF"/>
    <property type="match status" value="1"/>
</dbReference>
<organism evidence="10 11">
    <name type="scientific">Pseudoduganella guangdongensis</name>
    <dbReference type="NCBI Taxonomy" id="2692179"/>
    <lineage>
        <taxon>Bacteria</taxon>
        <taxon>Pseudomonadati</taxon>
        <taxon>Pseudomonadota</taxon>
        <taxon>Betaproteobacteria</taxon>
        <taxon>Burkholderiales</taxon>
        <taxon>Oxalobacteraceae</taxon>
        <taxon>Telluria group</taxon>
        <taxon>Pseudoduganella</taxon>
    </lineage>
</organism>